<dbReference type="PROSITE" id="PS50234">
    <property type="entry name" value="VWFA"/>
    <property type="match status" value="1"/>
</dbReference>
<dbReference type="InterPro" id="IPR002035">
    <property type="entry name" value="VWF_A"/>
</dbReference>
<feature type="transmembrane region" description="Helical" evidence="5">
    <location>
        <begin position="60"/>
        <end position="77"/>
    </location>
</feature>
<proteinExistence type="predicted"/>
<evidence type="ECO:0000313" key="7">
    <source>
        <dbReference type="EMBL" id="QNP56941.1"/>
    </source>
</evidence>
<evidence type="ECO:0000256" key="5">
    <source>
        <dbReference type="SAM" id="Phobius"/>
    </source>
</evidence>
<dbReference type="PANTHER" id="PTHR22550">
    <property type="entry name" value="SPORE GERMINATION PROTEIN"/>
    <property type="match status" value="1"/>
</dbReference>
<evidence type="ECO:0000259" key="6">
    <source>
        <dbReference type="PROSITE" id="PS50234"/>
    </source>
</evidence>
<keyword evidence="3 5" id="KW-1133">Transmembrane helix</keyword>
<feature type="transmembrane region" description="Helical" evidence="5">
    <location>
        <begin position="296"/>
        <end position="316"/>
    </location>
</feature>
<feature type="domain" description="VWFA" evidence="6">
    <location>
        <begin position="91"/>
        <end position="279"/>
    </location>
</feature>
<keyword evidence="4 5" id="KW-0472">Membrane</keyword>
<dbReference type="PANTHER" id="PTHR22550:SF5">
    <property type="entry name" value="LEUCINE ZIPPER PROTEIN 4"/>
    <property type="match status" value="1"/>
</dbReference>
<dbReference type="InterPro" id="IPR036465">
    <property type="entry name" value="vWFA_dom_sf"/>
</dbReference>
<dbReference type="InterPro" id="IPR024163">
    <property type="entry name" value="Aerotolerance_reg_N"/>
</dbReference>
<reference evidence="7 8" key="1">
    <citation type="submission" date="2020-08" db="EMBL/GenBank/DDBJ databases">
        <title>Genome sequence of Tessaracoccus defluvii JCM 17540T.</title>
        <authorList>
            <person name="Hyun D.-W."/>
            <person name="Bae J.-W."/>
        </authorList>
    </citation>
    <scope>NUCLEOTIDE SEQUENCE [LARGE SCALE GENOMIC DNA]</scope>
    <source>
        <strain evidence="7 8">JCM 17540</strain>
    </source>
</reference>
<dbReference type="KEGG" id="tdf:H9L22_06300"/>
<accession>A0A7H0H8S5</accession>
<evidence type="ECO:0000256" key="2">
    <source>
        <dbReference type="ARBA" id="ARBA00022692"/>
    </source>
</evidence>
<evidence type="ECO:0000256" key="1">
    <source>
        <dbReference type="ARBA" id="ARBA00022475"/>
    </source>
</evidence>
<keyword evidence="8" id="KW-1185">Reference proteome</keyword>
<dbReference type="Pfam" id="PF07584">
    <property type="entry name" value="BatA"/>
    <property type="match status" value="1"/>
</dbReference>
<dbReference type="SUPFAM" id="SSF53300">
    <property type="entry name" value="vWA-like"/>
    <property type="match status" value="1"/>
</dbReference>
<dbReference type="SMART" id="SM00327">
    <property type="entry name" value="VWA"/>
    <property type="match status" value="1"/>
</dbReference>
<dbReference type="Pfam" id="PF13519">
    <property type="entry name" value="VWA_2"/>
    <property type="match status" value="1"/>
</dbReference>
<dbReference type="InterPro" id="IPR050768">
    <property type="entry name" value="UPF0353/GerABKA_families"/>
</dbReference>
<sequence length="320" mass="33729">MSWIPDFGNPERLWTLLLLPVLIIAYLIILRLKGRVALRFTNTGMLGRVVGPQRRWTRHLFVAMSLCSLVALSLAYANPLGTEKQPRERATVVMVVDTSRSMAAEDVAPNRLSAAKQAAREFVDSLPVSYNVAVVTMAGTPAIAMPPSTDRGAVDRVLDSLQLEDGTAIGDAITAALSAVDQAPEGDGDEAAPAMIVMLSDGTNTEGPAPAGPTTSAKQRGIPIFTIAYGTENGFVDIDGKRENVAPDKTTLQTIASTTGARAVGADDRASLEGAYKEIGSVIGYEDVSKPITATYAAVALAFAVVAALGAVFMAARWPR</sequence>
<gene>
    <name evidence="7" type="ORF">H9L22_06300</name>
</gene>
<dbReference type="AlphaFoldDB" id="A0A7H0H8S5"/>
<dbReference type="EMBL" id="CP060789">
    <property type="protein sequence ID" value="QNP56941.1"/>
    <property type="molecule type" value="Genomic_DNA"/>
</dbReference>
<keyword evidence="2 5" id="KW-0812">Transmembrane</keyword>
<dbReference type="Gene3D" id="3.40.50.410">
    <property type="entry name" value="von Willebrand factor, type A domain"/>
    <property type="match status" value="1"/>
</dbReference>
<evidence type="ECO:0000313" key="8">
    <source>
        <dbReference type="Proteomes" id="UP000516117"/>
    </source>
</evidence>
<organism evidence="7 8">
    <name type="scientific">Tessaracoccus defluvii</name>
    <dbReference type="NCBI Taxonomy" id="1285901"/>
    <lineage>
        <taxon>Bacteria</taxon>
        <taxon>Bacillati</taxon>
        <taxon>Actinomycetota</taxon>
        <taxon>Actinomycetes</taxon>
        <taxon>Propionibacteriales</taxon>
        <taxon>Propionibacteriaceae</taxon>
        <taxon>Tessaracoccus</taxon>
    </lineage>
</organism>
<name>A0A7H0H8S5_9ACTN</name>
<evidence type="ECO:0000256" key="4">
    <source>
        <dbReference type="ARBA" id="ARBA00023136"/>
    </source>
</evidence>
<evidence type="ECO:0000256" key="3">
    <source>
        <dbReference type="ARBA" id="ARBA00022989"/>
    </source>
</evidence>
<dbReference type="RefSeq" id="WP_187722040.1">
    <property type="nucleotide sequence ID" value="NZ_BAABBL010000003.1"/>
</dbReference>
<protein>
    <submittedName>
        <fullName evidence="7">VWA domain-containing protein</fullName>
    </submittedName>
</protein>
<dbReference type="Proteomes" id="UP000516117">
    <property type="component" value="Chromosome"/>
</dbReference>
<keyword evidence="1" id="KW-1003">Cell membrane</keyword>
<feature type="transmembrane region" description="Helical" evidence="5">
    <location>
        <begin position="12"/>
        <end position="30"/>
    </location>
</feature>